<dbReference type="InterPro" id="IPR029062">
    <property type="entry name" value="Class_I_gatase-like"/>
</dbReference>
<dbReference type="Gene3D" id="3.40.50.880">
    <property type="match status" value="1"/>
</dbReference>
<comment type="similarity">
    <text evidence="2">Belongs to the peptidase C26 family.</text>
</comment>
<evidence type="ECO:0000313" key="9">
    <source>
        <dbReference type="EMBL" id="KAF8822789.1"/>
    </source>
</evidence>
<dbReference type="Proteomes" id="UP000823046">
    <property type="component" value="Unassembled WGS sequence"/>
</dbReference>
<evidence type="ECO:0000256" key="6">
    <source>
        <dbReference type="ARBA" id="ARBA00022801"/>
    </source>
</evidence>
<feature type="active site" description="Nucleophile" evidence="7">
    <location>
        <position position="144"/>
    </location>
</feature>
<name>A0ABQ7JFM3_9APIC</name>
<keyword evidence="5 8" id="KW-0732">Signal</keyword>
<organism evidence="9 10">
    <name type="scientific">Cardiosporidium cionae</name>
    <dbReference type="NCBI Taxonomy" id="476202"/>
    <lineage>
        <taxon>Eukaryota</taxon>
        <taxon>Sar</taxon>
        <taxon>Alveolata</taxon>
        <taxon>Apicomplexa</taxon>
        <taxon>Aconoidasida</taxon>
        <taxon>Nephromycida</taxon>
        <taxon>Cardiosporidium</taxon>
    </lineage>
</organism>
<dbReference type="PROSITE" id="PS51275">
    <property type="entry name" value="PEPTIDASE_C26_GGH"/>
    <property type="match status" value="1"/>
</dbReference>
<dbReference type="GO" id="GO:0016787">
    <property type="term" value="F:hydrolase activity"/>
    <property type="evidence" value="ECO:0007669"/>
    <property type="project" value="UniProtKB-KW"/>
</dbReference>
<dbReference type="PANTHER" id="PTHR11315">
    <property type="entry name" value="PROTEASE FAMILY C26 GAMMA-GLUTAMYL HYDROLASE"/>
    <property type="match status" value="1"/>
</dbReference>
<evidence type="ECO:0000256" key="1">
    <source>
        <dbReference type="ARBA" id="ARBA00004239"/>
    </source>
</evidence>
<evidence type="ECO:0000256" key="5">
    <source>
        <dbReference type="ARBA" id="ARBA00022729"/>
    </source>
</evidence>
<keyword evidence="6 7" id="KW-0378">Hydrolase</keyword>
<comment type="subcellular location">
    <subcellularLocation>
        <location evidence="1">Secreted</location>
        <location evidence="1">Extracellular space</location>
    </subcellularLocation>
</comment>
<feature type="active site" evidence="7">
    <location>
        <position position="315"/>
    </location>
</feature>
<dbReference type="SUPFAM" id="SSF52317">
    <property type="entry name" value="Class I glutamine amidotransferase-like"/>
    <property type="match status" value="1"/>
</dbReference>
<dbReference type="InterPro" id="IPR015527">
    <property type="entry name" value="Pept_C26_g-glut_hydrolase"/>
</dbReference>
<feature type="signal peptide" evidence="8">
    <location>
        <begin position="1"/>
        <end position="20"/>
    </location>
</feature>
<sequence>MNRNGSAVSVFLFMVSFILTARFQWIAASSRDSSNFQQKKPGEKNFQPIIGIISQAVKGAPLSEIEVSYVKFIEMGGGRAAPIRLDASFHDIKHIFDRINGLLYPGGDTPLLSHGRFFEIETYLFNLAIAANDRGDFFPIWGTCLGFEALAQIVTKNDSFIHPLNFDDINVIHPLIWNRNLDVIRSSRLLNLCGTSGKSYEDNEESQLNRWNLADNTRLNFRRELVSVDPVEYIKKFESPVEGNFMCNPTIYEAASVLPLAAYYHEDGVSMKEWHQKSELNNFFHLLASSISTKGVEFIAMVEAKRYPIYGVQFHPEKNLYAFSPLINATHGLIASQFSQYFSTFFINEARKSHHRFPDYDTEYEYLIYKHTPTNRLRSEHQYDFSQVYQFPYNE</sequence>
<evidence type="ECO:0000256" key="3">
    <source>
        <dbReference type="ARBA" id="ARBA00012886"/>
    </source>
</evidence>
<dbReference type="EC" id="3.4.19.9" evidence="3 7"/>
<accession>A0ABQ7JFM3</accession>
<comment type="catalytic activity">
    <reaction evidence="7">
        <text>(6S)-5,6,7,8-tetrahydrofolyl-(gamma-L-Glu)(n) + (n-1) H2O = (6S)-5,6,7,8-tetrahydrofolate + (n-1) L-glutamate</text>
        <dbReference type="Rhea" id="RHEA:56784"/>
        <dbReference type="Rhea" id="RHEA-COMP:14738"/>
        <dbReference type="ChEBI" id="CHEBI:15377"/>
        <dbReference type="ChEBI" id="CHEBI:29985"/>
        <dbReference type="ChEBI" id="CHEBI:57453"/>
        <dbReference type="ChEBI" id="CHEBI:141005"/>
        <dbReference type="EC" id="3.4.19.9"/>
    </reaction>
</comment>
<protein>
    <recommendedName>
        <fullName evidence="3 7">folate gamma-glutamyl hydrolase</fullName>
        <ecNumber evidence="3 7">3.4.19.9</ecNumber>
    </recommendedName>
</protein>
<dbReference type="Pfam" id="PF07722">
    <property type="entry name" value="Peptidase_C26"/>
    <property type="match status" value="1"/>
</dbReference>
<evidence type="ECO:0000256" key="4">
    <source>
        <dbReference type="ARBA" id="ARBA00022525"/>
    </source>
</evidence>
<evidence type="ECO:0000313" key="10">
    <source>
        <dbReference type="Proteomes" id="UP000823046"/>
    </source>
</evidence>
<proteinExistence type="inferred from homology"/>
<evidence type="ECO:0000256" key="2">
    <source>
        <dbReference type="ARBA" id="ARBA00011083"/>
    </source>
</evidence>
<evidence type="ECO:0000256" key="8">
    <source>
        <dbReference type="SAM" id="SignalP"/>
    </source>
</evidence>
<dbReference type="PANTHER" id="PTHR11315:SF0">
    <property type="entry name" value="FOLATE GAMMA-GLUTAMYL HYDROLASE"/>
    <property type="match status" value="1"/>
</dbReference>
<keyword evidence="10" id="KW-1185">Reference proteome</keyword>
<dbReference type="EMBL" id="JADAQX010000024">
    <property type="protein sequence ID" value="KAF8822789.1"/>
    <property type="molecule type" value="Genomic_DNA"/>
</dbReference>
<gene>
    <name evidence="9" type="ORF">IE077_002659</name>
</gene>
<comment type="caution">
    <text evidence="9">The sequence shown here is derived from an EMBL/GenBank/DDBJ whole genome shotgun (WGS) entry which is preliminary data.</text>
</comment>
<dbReference type="PROSITE" id="PS51273">
    <property type="entry name" value="GATASE_TYPE_1"/>
    <property type="match status" value="1"/>
</dbReference>
<reference evidence="9 10" key="1">
    <citation type="journal article" date="2020" name="bioRxiv">
        <title>Metabolic contributions of an alphaproteobacterial endosymbiont in the apicomplexan Cardiosporidium cionae.</title>
        <authorList>
            <person name="Hunter E.S."/>
            <person name="Paight C.J."/>
            <person name="Lane C.E."/>
        </authorList>
    </citation>
    <scope>NUCLEOTIDE SEQUENCE [LARGE SCALE GENOMIC DNA]</scope>
    <source>
        <strain evidence="9">ESH_2018</strain>
    </source>
</reference>
<keyword evidence="4" id="KW-0964">Secreted</keyword>
<dbReference type="InterPro" id="IPR011697">
    <property type="entry name" value="Peptidase_C26"/>
</dbReference>
<feature type="chain" id="PRO_5046497252" description="folate gamma-glutamyl hydrolase" evidence="8">
    <location>
        <begin position="21"/>
        <end position="395"/>
    </location>
</feature>
<evidence type="ECO:0000256" key="7">
    <source>
        <dbReference type="PROSITE-ProRule" id="PRU00607"/>
    </source>
</evidence>